<sequence length="101" mass="10655">MNALKKSLMAITAVLGVAPTVAFAYPPQCYDICYMYDCTGSCFVRTIPTTCEAWGGYCSASAQPSEETASVSSEQTQRSEDTAPVCAAAQPEVEQAPVAES</sequence>
<reference evidence="3 4" key="1">
    <citation type="journal article" date="2024" name="Arch. Microbiol.">
        <title>Corallococcus caeni sp. nov., a novel myxobacterium isolated from activated sludge.</title>
        <authorList>
            <person name="Tomita S."/>
            <person name="Nakai R."/>
            <person name="Kuroda K."/>
            <person name="Kurashita H."/>
            <person name="Hatamoto M."/>
            <person name="Yamaguchi T."/>
            <person name="Narihiro T."/>
        </authorList>
    </citation>
    <scope>NUCLEOTIDE SEQUENCE [LARGE SCALE GENOMIC DNA]</scope>
    <source>
        <strain evidence="3 4">NO1</strain>
    </source>
</reference>
<evidence type="ECO:0000256" key="2">
    <source>
        <dbReference type="SAM" id="SignalP"/>
    </source>
</evidence>
<accession>A0ABQ6QMS7</accession>
<dbReference type="Proteomes" id="UP001342631">
    <property type="component" value="Unassembled WGS sequence"/>
</dbReference>
<proteinExistence type="predicted"/>
<feature type="signal peptide" evidence="2">
    <location>
        <begin position="1"/>
        <end position="24"/>
    </location>
</feature>
<gene>
    <name evidence="3" type="ORF">ASNO1_15570</name>
</gene>
<dbReference type="EMBL" id="BTTX01000002">
    <property type="protein sequence ID" value="GMU05304.1"/>
    <property type="molecule type" value="Genomic_DNA"/>
</dbReference>
<evidence type="ECO:0000256" key="1">
    <source>
        <dbReference type="SAM" id="MobiDB-lite"/>
    </source>
</evidence>
<comment type="caution">
    <text evidence="3">The sequence shown here is derived from an EMBL/GenBank/DDBJ whole genome shotgun (WGS) entry which is preliminary data.</text>
</comment>
<feature type="chain" id="PRO_5045551655" evidence="2">
    <location>
        <begin position="25"/>
        <end position="101"/>
    </location>
</feature>
<feature type="region of interest" description="Disordered" evidence="1">
    <location>
        <begin position="68"/>
        <end position="101"/>
    </location>
</feature>
<name>A0ABQ6QMS7_9BACT</name>
<keyword evidence="2" id="KW-0732">Signal</keyword>
<protein>
    <submittedName>
        <fullName evidence="3">Uncharacterized protein</fullName>
    </submittedName>
</protein>
<dbReference type="RefSeq" id="WP_338264263.1">
    <property type="nucleotide sequence ID" value="NZ_BTTW01000003.1"/>
</dbReference>
<evidence type="ECO:0000313" key="3">
    <source>
        <dbReference type="EMBL" id="GMU05304.1"/>
    </source>
</evidence>
<keyword evidence="4" id="KW-1185">Reference proteome</keyword>
<organism evidence="3 4">
    <name type="scientific">Corallococcus caeni</name>
    <dbReference type="NCBI Taxonomy" id="3082388"/>
    <lineage>
        <taxon>Bacteria</taxon>
        <taxon>Pseudomonadati</taxon>
        <taxon>Myxococcota</taxon>
        <taxon>Myxococcia</taxon>
        <taxon>Myxococcales</taxon>
        <taxon>Cystobacterineae</taxon>
        <taxon>Myxococcaceae</taxon>
        <taxon>Corallococcus</taxon>
    </lineage>
</organism>
<evidence type="ECO:0000313" key="4">
    <source>
        <dbReference type="Proteomes" id="UP001342631"/>
    </source>
</evidence>